<gene>
    <name evidence="1" type="ORF">SLS53_007863</name>
</gene>
<evidence type="ECO:0000313" key="1">
    <source>
        <dbReference type="EMBL" id="KAK7734757.1"/>
    </source>
</evidence>
<dbReference type="Proteomes" id="UP001320245">
    <property type="component" value="Unassembled WGS sequence"/>
</dbReference>
<accession>A0AAN9U2D5</accession>
<name>A0AAN9U2D5_9PEZI</name>
<protein>
    <submittedName>
        <fullName evidence="1">Uncharacterized protein</fullName>
    </submittedName>
</protein>
<organism evidence="1 2">
    <name type="scientific">Cytospora paraplurivora</name>
    <dbReference type="NCBI Taxonomy" id="2898453"/>
    <lineage>
        <taxon>Eukaryota</taxon>
        <taxon>Fungi</taxon>
        <taxon>Dikarya</taxon>
        <taxon>Ascomycota</taxon>
        <taxon>Pezizomycotina</taxon>
        <taxon>Sordariomycetes</taxon>
        <taxon>Sordariomycetidae</taxon>
        <taxon>Diaporthales</taxon>
        <taxon>Cytosporaceae</taxon>
        <taxon>Cytospora</taxon>
    </lineage>
</organism>
<proteinExistence type="predicted"/>
<dbReference type="AlphaFoldDB" id="A0AAN9U2D5"/>
<keyword evidence="2" id="KW-1185">Reference proteome</keyword>
<dbReference type="EMBL" id="JAJSPL020000042">
    <property type="protein sequence ID" value="KAK7734757.1"/>
    <property type="molecule type" value="Genomic_DNA"/>
</dbReference>
<comment type="caution">
    <text evidence="1">The sequence shown here is derived from an EMBL/GenBank/DDBJ whole genome shotgun (WGS) entry which is preliminary data.</text>
</comment>
<evidence type="ECO:0000313" key="2">
    <source>
        <dbReference type="Proteomes" id="UP001320245"/>
    </source>
</evidence>
<sequence>MVEIQNDKIVFDVEEMRNIAHFIKIISTIRWDAVTMESSQNDPEQTAALEETRFIGSELNKLAYAEKHAAKNEAVQGDGYDLDLAEVDRLLTEHFRKFGEEVDRA</sequence>
<reference evidence="1 2" key="1">
    <citation type="journal article" date="2023" name="PLoS ONE">
        <title>Cytospora paraplurivora sp. nov. isolated from orchards with fruit tree decline syndrome in Ontario, Canada.</title>
        <authorList>
            <person name="Ilyukhin E."/>
            <person name="Nguyen H.D.T."/>
            <person name="Castle A.J."/>
            <person name="Ellouze W."/>
        </authorList>
    </citation>
    <scope>NUCLEOTIDE SEQUENCE [LARGE SCALE GENOMIC DNA]</scope>
    <source>
        <strain evidence="1 2">FDS-564</strain>
    </source>
</reference>